<evidence type="ECO:0008006" key="3">
    <source>
        <dbReference type="Google" id="ProtNLM"/>
    </source>
</evidence>
<evidence type="ECO:0000313" key="1">
    <source>
        <dbReference type="EMBL" id="TLQ00309.1"/>
    </source>
</evidence>
<protein>
    <recommendedName>
        <fullName evidence="3">Fis family transcriptional regulator</fullName>
    </recommendedName>
</protein>
<reference evidence="1 2" key="1">
    <citation type="submission" date="2019-05" db="EMBL/GenBank/DDBJ databases">
        <title>Nesterenkonia sp. GY074 isolated from the Southern Atlantic Ocean.</title>
        <authorList>
            <person name="Zhang G."/>
        </authorList>
    </citation>
    <scope>NUCLEOTIDE SEQUENCE [LARGE SCALE GENOMIC DNA]</scope>
    <source>
        <strain evidence="1 2">GY074</strain>
    </source>
</reference>
<name>A0A5R9BIA2_9MICC</name>
<dbReference type="Proteomes" id="UP000310458">
    <property type="component" value="Unassembled WGS sequence"/>
</dbReference>
<dbReference type="AlphaFoldDB" id="A0A5R9BIA2"/>
<accession>A0A5R9BIA2</accession>
<proteinExistence type="predicted"/>
<sequence length="175" mass="19060">MRWDALFADLQAQASAQRQEVFESSVAEAVALEWSRVELVDRIRGHTSQPIAIRLRGGETVTLDVRTVGSDWIAGGAAGYQWLIPVGAVDMVKGLTRRTQVEPSQARRRLSITSPLRALAEARHHIVVRCETGVLAEGALLGVGRDFLDVRTESDYPTIRTVPLAAITAVCSGRS</sequence>
<dbReference type="EMBL" id="VAVZ01000003">
    <property type="protein sequence ID" value="TLQ00309.1"/>
    <property type="molecule type" value="Genomic_DNA"/>
</dbReference>
<organism evidence="1 2">
    <name type="scientific">Nesterenkonia salmonea</name>
    <dbReference type="NCBI Taxonomy" id="1804987"/>
    <lineage>
        <taxon>Bacteria</taxon>
        <taxon>Bacillati</taxon>
        <taxon>Actinomycetota</taxon>
        <taxon>Actinomycetes</taxon>
        <taxon>Micrococcales</taxon>
        <taxon>Micrococcaceae</taxon>
        <taxon>Nesterenkonia</taxon>
    </lineage>
</organism>
<dbReference type="OrthoDB" id="3827359at2"/>
<keyword evidence="2" id="KW-1185">Reference proteome</keyword>
<comment type="caution">
    <text evidence="1">The sequence shown here is derived from an EMBL/GenBank/DDBJ whole genome shotgun (WGS) entry which is preliminary data.</text>
</comment>
<evidence type="ECO:0000313" key="2">
    <source>
        <dbReference type="Proteomes" id="UP000310458"/>
    </source>
</evidence>
<dbReference type="RefSeq" id="WP_138251808.1">
    <property type="nucleotide sequence ID" value="NZ_VAVZ01000003.1"/>
</dbReference>
<gene>
    <name evidence="1" type="ORF">FEF26_01725</name>
</gene>